<feature type="domain" description="Carbohydrate kinase PfkB" evidence="2">
    <location>
        <begin position="13"/>
        <end position="142"/>
    </location>
</feature>
<comment type="caution">
    <text evidence="3">The sequence shown here is derived from an EMBL/GenBank/DDBJ whole genome shotgun (WGS) entry which is preliminary data.</text>
</comment>
<reference evidence="4" key="1">
    <citation type="journal article" date="2019" name="Int. J. Syst. Evol. Microbiol.">
        <title>The Global Catalogue of Microorganisms (GCM) 10K type strain sequencing project: providing services to taxonomists for standard genome sequencing and annotation.</title>
        <authorList>
            <consortium name="The Broad Institute Genomics Platform"/>
            <consortium name="The Broad Institute Genome Sequencing Center for Infectious Disease"/>
            <person name="Wu L."/>
            <person name="Ma J."/>
        </authorList>
    </citation>
    <scope>NUCLEOTIDE SEQUENCE [LARGE SCALE GENOMIC DNA]</scope>
    <source>
        <strain evidence="4">NBRC 112299</strain>
    </source>
</reference>
<dbReference type="InterPro" id="IPR011611">
    <property type="entry name" value="PfkB_dom"/>
</dbReference>
<dbReference type="Pfam" id="PF00294">
    <property type="entry name" value="PfkB"/>
    <property type="match status" value="1"/>
</dbReference>
<gene>
    <name evidence="3" type="ORF">GCM10025876_38530</name>
</gene>
<keyword evidence="4" id="KW-1185">Reference proteome</keyword>
<proteinExistence type="predicted"/>
<sequence>MLDVVEARSGVRSEHAGGSPANVAVGLARLQQSTTFITQLARDHGGRLILDHLSASGVRTIAAPVERTPSARAVIQEDGAAEYDFDIAWTLSGDHLAEIDAAAHVHAGSIASHIAPGADAVVALLARARRRGTVSLRPQRPSQPCRRARRSGVADRVVHRPRGRGQGQR</sequence>
<feature type="region of interest" description="Disordered" evidence="1">
    <location>
        <begin position="133"/>
        <end position="169"/>
    </location>
</feature>
<dbReference type="SUPFAM" id="SSF53613">
    <property type="entry name" value="Ribokinase-like"/>
    <property type="match status" value="1"/>
</dbReference>
<dbReference type="EMBL" id="BSUN01000001">
    <property type="protein sequence ID" value="GMA37649.1"/>
    <property type="molecule type" value="Genomic_DNA"/>
</dbReference>
<dbReference type="RefSeq" id="WP_284329212.1">
    <property type="nucleotide sequence ID" value="NZ_BSUN01000001.1"/>
</dbReference>
<organism evidence="3 4">
    <name type="scientific">Demequina litorisediminis</name>
    <dbReference type="NCBI Taxonomy" id="1849022"/>
    <lineage>
        <taxon>Bacteria</taxon>
        <taxon>Bacillati</taxon>
        <taxon>Actinomycetota</taxon>
        <taxon>Actinomycetes</taxon>
        <taxon>Micrococcales</taxon>
        <taxon>Demequinaceae</taxon>
        <taxon>Demequina</taxon>
    </lineage>
</organism>
<dbReference type="Proteomes" id="UP001157125">
    <property type="component" value="Unassembled WGS sequence"/>
</dbReference>
<evidence type="ECO:0000259" key="2">
    <source>
        <dbReference type="Pfam" id="PF00294"/>
    </source>
</evidence>
<protein>
    <recommendedName>
        <fullName evidence="2">Carbohydrate kinase PfkB domain-containing protein</fullName>
    </recommendedName>
</protein>
<evidence type="ECO:0000313" key="3">
    <source>
        <dbReference type="EMBL" id="GMA37649.1"/>
    </source>
</evidence>
<dbReference type="InterPro" id="IPR029056">
    <property type="entry name" value="Ribokinase-like"/>
</dbReference>
<evidence type="ECO:0000313" key="4">
    <source>
        <dbReference type="Proteomes" id="UP001157125"/>
    </source>
</evidence>
<dbReference type="Gene3D" id="3.40.1190.20">
    <property type="match status" value="1"/>
</dbReference>
<evidence type="ECO:0000256" key="1">
    <source>
        <dbReference type="SAM" id="MobiDB-lite"/>
    </source>
</evidence>
<name>A0ABQ6ILU2_9MICO</name>
<accession>A0ABQ6ILU2</accession>